<keyword evidence="10" id="KW-1185">Reference proteome</keyword>
<dbReference type="PANTHER" id="PTHR30055:SF151">
    <property type="entry name" value="TRANSCRIPTIONAL REGULATORY PROTEIN"/>
    <property type="match status" value="1"/>
</dbReference>
<dbReference type="InterPro" id="IPR009057">
    <property type="entry name" value="Homeodomain-like_sf"/>
</dbReference>
<dbReference type="Gene3D" id="1.10.10.60">
    <property type="entry name" value="Homeodomain-like"/>
    <property type="match status" value="1"/>
</dbReference>
<dbReference type="Pfam" id="PF02909">
    <property type="entry name" value="TetR_C_1"/>
    <property type="match status" value="1"/>
</dbReference>
<feature type="domain" description="HTH tetR-type" evidence="6">
    <location>
        <begin position="1"/>
        <end position="61"/>
    </location>
</feature>
<dbReference type="EMBL" id="JAPZVQ010000004">
    <property type="protein sequence ID" value="MDA1385089.1"/>
    <property type="molecule type" value="Genomic_DNA"/>
</dbReference>
<protein>
    <submittedName>
        <fullName evidence="7">TetR family transcriptional regulator</fullName>
    </submittedName>
    <submittedName>
        <fullName evidence="8">TetR/AcrR family tetracycline transcriptional repressor</fullName>
    </submittedName>
</protein>
<keyword evidence="2" id="KW-0805">Transcription regulation</keyword>
<dbReference type="InterPro" id="IPR004111">
    <property type="entry name" value="Repressor_TetR_C"/>
</dbReference>
<dbReference type="Pfam" id="PF00440">
    <property type="entry name" value="TetR_N"/>
    <property type="match status" value="1"/>
</dbReference>
<evidence type="ECO:0000256" key="4">
    <source>
        <dbReference type="ARBA" id="ARBA00023163"/>
    </source>
</evidence>
<evidence type="ECO:0000313" key="10">
    <source>
        <dbReference type="Proteomes" id="UP001183604"/>
    </source>
</evidence>
<sequence>MARRDEVLDAALELLDEVGLDALTVRRLAAKLGVQPGALYRHYPSKAALLDSMVDRIAAGVPEAEAGLAWDVHARWIARAVRAAMLARRDGARLIATFDRPGPAGVASWRGFTGALAVAGLPPEAAAAAADTVFAYVNGFTIEEQARLDQRARADRDAQFEAGLAIIVGGIKAVLEDPATATGTRAGPGRPRS</sequence>
<dbReference type="GO" id="GO:0045892">
    <property type="term" value="P:negative regulation of DNA-templated transcription"/>
    <property type="evidence" value="ECO:0007669"/>
    <property type="project" value="InterPro"/>
</dbReference>
<dbReference type="Proteomes" id="UP001183604">
    <property type="component" value="Unassembled WGS sequence"/>
</dbReference>
<dbReference type="PRINTS" id="PR00455">
    <property type="entry name" value="HTHTETR"/>
</dbReference>
<evidence type="ECO:0000256" key="1">
    <source>
        <dbReference type="ARBA" id="ARBA00022491"/>
    </source>
</evidence>
<evidence type="ECO:0000313" key="8">
    <source>
        <dbReference type="EMBL" id="MDR7337297.1"/>
    </source>
</evidence>
<dbReference type="GO" id="GO:0003700">
    <property type="term" value="F:DNA-binding transcription factor activity"/>
    <property type="evidence" value="ECO:0007669"/>
    <property type="project" value="TreeGrafter"/>
</dbReference>
<dbReference type="PRINTS" id="PR00400">
    <property type="entry name" value="TETREPRESSOR"/>
</dbReference>
<name>A0A9X3PGI0_9ACTN</name>
<reference evidence="8 10" key="2">
    <citation type="submission" date="2023-07" db="EMBL/GenBank/DDBJ databases">
        <title>Sequencing the genomes of 1000 actinobacteria strains.</title>
        <authorList>
            <person name="Klenk H.-P."/>
        </authorList>
    </citation>
    <scope>NUCLEOTIDE SEQUENCE [LARGE SCALE GENOMIC DNA]</scope>
    <source>
        <strain evidence="8 10">DSM 44724</strain>
    </source>
</reference>
<evidence type="ECO:0000313" key="9">
    <source>
        <dbReference type="Proteomes" id="UP001145799"/>
    </source>
</evidence>
<proteinExistence type="predicted"/>
<reference evidence="7" key="1">
    <citation type="submission" date="2022-12" db="EMBL/GenBank/DDBJ databases">
        <title>Gycomyces niveus sp.nov., a novel actinomycete isolated from soil in Shouguang.</title>
        <authorList>
            <person name="Yang X."/>
        </authorList>
    </citation>
    <scope>NUCLEOTIDE SEQUENCE</scope>
    <source>
        <strain evidence="7">DSM 44724</strain>
    </source>
</reference>
<keyword evidence="1" id="KW-0678">Repressor</keyword>
<gene>
    <name evidence="8" type="ORF">J2S69_001016</name>
    <name evidence="7" type="ORF">O2L01_08845</name>
</gene>
<dbReference type="InterPro" id="IPR036271">
    <property type="entry name" value="Tet_transcr_reg_TetR-rel_C_sf"/>
</dbReference>
<dbReference type="GO" id="GO:0000976">
    <property type="term" value="F:transcription cis-regulatory region binding"/>
    <property type="evidence" value="ECO:0007669"/>
    <property type="project" value="TreeGrafter"/>
</dbReference>
<dbReference type="PROSITE" id="PS50977">
    <property type="entry name" value="HTH_TETR_2"/>
    <property type="match status" value="1"/>
</dbReference>
<dbReference type="GO" id="GO:0046677">
    <property type="term" value="P:response to antibiotic"/>
    <property type="evidence" value="ECO:0007669"/>
    <property type="project" value="InterPro"/>
</dbReference>
<dbReference type="InterPro" id="IPR050109">
    <property type="entry name" value="HTH-type_TetR-like_transc_reg"/>
</dbReference>
<feature type="DNA-binding region" description="H-T-H motif" evidence="5">
    <location>
        <begin position="24"/>
        <end position="43"/>
    </location>
</feature>
<evidence type="ECO:0000256" key="5">
    <source>
        <dbReference type="PROSITE-ProRule" id="PRU00335"/>
    </source>
</evidence>
<evidence type="ECO:0000256" key="2">
    <source>
        <dbReference type="ARBA" id="ARBA00023015"/>
    </source>
</evidence>
<dbReference type="Gene3D" id="1.10.357.10">
    <property type="entry name" value="Tetracycline Repressor, domain 2"/>
    <property type="match status" value="1"/>
</dbReference>
<dbReference type="InterPro" id="IPR003012">
    <property type="entry name" value="Tet_transcr_reg_TetR"/>
</dbReference>
<organism evidence="7 9">
    <name type="scientific">Glycomyces lechevalierae</name>
    <dbReference type="NCBI Taxonomy" id="256034"/>
    <lineage>
        <taxon>Bacteria</taxon>
        <taxon>Bacillati</taxon>
        <taxon>Actinomycetota</taxon>
        <taxon>Actinomycetes</taxon>
        <taxon>Glycomycetales</taxon>
        <taxon>Glycomycetaceae</taxon>
        <taxon>Glycomyces</taxon>
    </lineage>
</organism>
<keyword evidence="4" id="KW-0804">Transcription</keyword>
<dbReference type="PANTHER" id="PTHR30055">
    <property type="entry name" value="HTH-TYPE TRANSCRIPTIONAL REGULATOR RUTR"/>
    <property type="match status" value="1"/>
</dbReference>
<dbReference type="SUPFAM" id="SSF48498">
    <property type="entry name" value="Tetracyclin repressor-like, C-terminal domain"/>
    <property type="match status" value="1"/>
</dbReference>
<evidence type="ECO:0000313" key="7">
    <source>
        <dbReference type="EMBL" id="MDA1385089.1"/>
    </source>
</evidence>
<dbReference type="Proteomes" id="UP001145799">
    <property type="component" value="Unassembled WGS sequence"/>
</dbReference>
<dbReference type="SUPFAM" id="SSF46689">
    <property type="entry name" value="Homeodomain-like"/>
    <property type="match status" value="1"/>
</dbReference>
<evidence type="ECO:0000256" key="3">
    <source>
        <dbReference type="ARBA" id="ARBA00023125"/>
    </source>
</evidence>
<comment type="caution">
    <text evidence="7">The sequence shown here is derived from an EMBL/GenBank/DDBJ whole genome shotgun (WGS) entry which is preliminary data.</text>
</comment>
<evidence type="ECO:0000259" key="6">
    <source>
        <dbReference type="PROSITE" id="PS50977"/>
    </source>
</evidence>
<dbReference type="AlphaFoldDB" id="A0A9X3PGI0"/>
<keyword evidence="3 5" id="KW-0238">DNA-binding</keyword>
<accession>A0A9X3PGI0</accession>
<dbReference type="RefSeq" id="WP_270121554.1">
    <property type="nucleotide sequence ID" value="NZ_BAAAOM010000002.1"/>
</dbReference>
<dbReference type="InterPro" id="IPR001647">
    <property type="entry name" value="HTH_TetR"/>
</dbReference>
<dbReference type="EMBL" id="JAVDYD010000001">
    <property type="protein sequence ID" value="MDR7337297.1"/>
    <property type="molecule type" value="Genomic_DNA"/>
</dbReference>